<evidence type="ECO:0000313" key="1">
    <source>
        <dbReference type="EMBL" id="CAK0839117.1"/>
    </source>
</evidence>
<dbReference type="Proteomes" id="UP001189429">
    <property type="component" value="Unassembled WGS sequence"/>
</dbReference>
<proteinExistence type="predicted"/>
<organism evidence="1 2">
    <name type="scientific">Prorocentrum cordatum</name>
    <dbReference type="NCBI Taxonomy" id="2364126"/>
    <lineage>
        <taxon>Eukaryota</taxon>
        <taxon>Sar</taxon>
        <taxon>Alveolata</taxon>
        <taxon>Dinophyceae</taxon>
        <taxon>Prorocentrales</taxon>
        <taxon>Prorocentraceae</taxon>
        <taxon>Prorocentrum</taxon>
    </lineage>
</organism>
<gene>
    <name evidence="1" type="ORF">PCOR1329_LOCUS34888</name>
</gene>
<keyword evidence="2" id="KW-1185">Reference proteome</keyword>
<dbReference type="EMBL" id="CAUYUJ010014271">
    <property type="protein sequence ID" value="CAK0839117.1"/>
    <property type="molecule type" value="Genomic_DNA"/>
</dbReference>
<comment type="caution">
    <text evidence="1">The sequence shown here is derived from an EMBL/GenBank/DDBJ whole genome shotgun (WGS) entry which is preliminary data.</text>
</comment>
<sequence length="166" mass="18233">MKCTGAGVWDDYVRESVAGRCQALIHALGAAPPGTVGPELGFEECLGAALDAASLRLYAGIPEEDLREAWRTWREQAWQGAEDVCRKWLRGSVELLRGFEDAEPGSLEFKGLLAQLSSSDERFRSLAVRPGTQQRLAAECLEELQKARARGRIGKEDEDEVDAAED</sequence>
<accession>A0ABN9T2D3</accession>
<evidence type="ECO:0000313" key="2">
    <source>
        <dbReference type="Proteomes" id="UP001189429"/>
    </source>
</evidence>
<reference evidence="1" key="1">
    <citation type="submission" date="2023-10" db="EMBL/GenBank/DDBJ databases">
        <authorList>
            <person name="Chen Y."/>
            <person name="Shah S."/>
            <person name="Dougan E. K."/>
            <person name="Thang M."/>
            <person name="Chan C."/>
        </authorList>
    </citation>
    <scope>NUCLEOTIDE SEQUENCE [LARGE SCALE GENOMIC DNA]</scope>
</reference>
<name>A0ABN9T2D3_9DINO</name>
<protein>
    <submittedName>
        <fullName evidence="1">Uncharacterized protein</fullName>
    </submittedName>
</protein>